<evidence type="ECO:0000259" key="8">
    <source>
        <dbReference type="Pfam" id="PF02687"/>
    </source>
</evidence>
<dbReference type="RefSeq" id="WP_193930219.1">
    <property type="nucleotide sequence ID" value="NZ_CAWPMZ010000072.1"/>
</dbReference>
<evidence type="ECO:0000256" key="4">
    <source>
        <dbReference type="ARBA" id="ARBA00022692"/>
    </source>
</evidence>
<evidence type="ECO:0000256" key="1">
    <source>
        <dbReference type="ARBA" id="ARBA00004651"/>
    </source>
</evidence>
<protein>
    <submittedName>
        <fullName evidence="9">ABC transporter permease</fullName>
    </submittedName>
</protein>
<feature type="domain" description="ABC3 transporter permease C-terminal" evidence="8">
    <location>
        <begin position="662"/>
        <end position="777"/>
    </location>
</feature>
<evidence type="ECO:0000256" key="3">
    <source>
        <dbReference type="ARBA" id="ARBA00022475"/>
    </source>
</evidence>
<dbReference type="PANTHER" id="PTHR30489:SF0">
    <property type="entry name" value="LIPOPROTEIN-RELEASING SYSTEM TRANSMEMBRANE PROTEIN LOLE"/>
    <property type="match status" value="1"/>
</dbReference>
<dbReference type="Pfam" id="PF02687">
    <property type="entry name" value="FtsX"/>
    <property type="match status" value="2"/>
</dbReference>
<evidence type="ECO:0000256" key="5">
    <source>
        <dbReference type="ARBA" id="ARBA00022989"/>
    </source>
</evidence>
<dbReference type="PANTHER" id="PTHR30489">
    <property type="entry name" value="LIPOPROTEIN-RELEASING SYSTEM TRANSMEMBRANE PROTEIN LOLE"/>
    <property type="match status" value="1"/>
</dbReference>
<comment type="caution">
    <text evidence="9">The sequence shown here is derived from an EMBL/GenBank/DDBJ whole genome shotgun (WGS) entry which is preliminary data.</text>
</comment>
<reference evidence="9 10" key="1">
    <citation type="submission" date="2020-10" db="EMBL/GenBank/DDBJ databases">
        <authorList>
            <person name="Castelo-Branco R."/>
            <person name="Eusebio N."/>
            <person name="Adriana R."/>
            <person name="Vieira A."/>
            <person name="Brugerolle De Fraissinette N."/>
            <person name="Rezende De Castro R."/>
            <person name="Schneider M.P."/>
            <person name="Vasconcelos V."/>
            <person name="Leao P.N."/>
        </authorList>
    </citation>
    <scope>NUCLEOTIDE SEQUENCE [LARGE SCALE GENOMIC DNA]</scope>
    <source>
        <strain evidence="9 10">LEGE 06123</strain>
    </source>
</reference>
<proteinExistence type="inferred from homology"/>
<feature type="transmembrane region" description="Helical" evidence="7">
    <location>
        <begin position="313"/>
        <end position="338"/>
    </location>
</feature>
<feature type="transmembrane region" description="Helical" evidence="7">
    <location>
        <begin position="434"/>
        <end position="455"/>
    </location>
</feature>
<dbReference type="Proteomes" id="UP000651156">
    <property type="component" value="Unassembled WGS sequence"/>
</dbReference>
<feature type="transmembrane region" description="Helical" evidence="7">
    <location>
        <begin position="358"/>
        <end position="382"/>
    </location>
</feature>
<dbReference type="PROSITE" id="PS51257">
    <property type="entry name" value="PROKAR_LIPOPROTEIN"/>
    <property type="match status" value="1"/>
</dbReference>
<feature type="transmembrane region" description="Helical" evidence="7">
    <location>
        <begin position="657"/>
        <end position="683"/>
    </location>
</feature>
<feature type="transmembrane region" description="Helical" evidence="7">
    <location>
        <begin position="753"/>
        <end position="771"/>
    </location>
</feature>
<evidence type="ECO:0000313" key="10">
    <source>
        <dbReference type="Proteomes" id="UP000651156"/>
    </source>
</evidence>
<name>A0ABR9ULD4_9CHRO</name>
<feature type="transmembrane region" description="Helical" evidence="7">
    <location>
        <begin position="270"/>
        <end position="292"/>
    </location>
</feature>
<keyword evidence="4 7" id="KW-0812">Transmembrane</keyword>
<evidence type="ECO:0000256" key="6">
    <source>
        <dbReference type="ARBA" id="ARBA00023136"/>
    </source>
</evidence>
<evidence type="ECO:0000256" key="7">
    <source>
        <dbReference type="SAM" id="Phobius"/>
    </source>
</evidence>
<accession>A0ABR9ULD4</accession>
<feature type="transmembrane region" description="Helical" evidence="7">
    <location>
        <begin position="704"/>
        <end position="733"/>
    </location>
</feature>
<feature type="domain" description="ABC3 transporter permease C-terminal" evidence="8">
    <location>
        <begin position="270"/>
        <end position="386"/>
    </location>
</feature>
<keyword evidence="6 7" id="KW-0472">Membrane</keyword>
<keyword evidence="5 7" id="KW-1133">Transmembrane helix</keyword>
<gene>
    <name evidence="9" type="ORF">IQ230_01690</name>
</gene>
<organism evidence="9 10">
    <name type="scientific">Gloeocapsopsis crepidinum LEGE 06123</name>
    <dbReference type="NCBI Taxonomy" id="588587"/>
    <lineage>
        <taxon>Bacteria</taxon>
        <taxon>Bacillati</taxon>
        <taxon>Cyanobacteriota</taxon>
        <taxon>Cyanophyceae</taxon>
        <taxon>Oscillatoriophycideae</taxon>
        <taxon>Chroococcales</taxon>
        <taxon>Chroococcaceae</taxon>
        <taxon>Gloeocapsopsis</taxon>
    </lineage>
</organism>
<dbReference type="InterPro" id="IPR003838">
    <property type="entry name" value="ABC3_permease_C"/>
</dbReference>
<comment type="subcellular location">
    <subcellularLocation>
        <location evidence="1">Cell membrane</location>
        <topology evidence="1">Multi-pass membrane protein</topology>
    </subcellularLocation>
</comment>
<dbReference type="EMBL" id="JADEWN010000003">
    <property type="protein sequence ID" value="MBE9189097.1"/>
    <property type="molecule type" value="Genomic_DNA"/>
</dbReference>
<comment type="similarity">
    <text evidence="2">Belongs to the ABC-4 integral membrane protein family. LolC/E subfamily.</text>
</comment>
<keyword evidence="3" id="KW-1003">Cell membrane</keyword>
<evidence type="ECO:0000256" key="2">
    <source>
        <dbReference type="ARBA" id="ARBA00005236"/>
    </source>
</evidence>
<dbReference type="InterPro" id="IPR051447">
    <property type="entry name" value="Lipoprotein-release_system"/>
</dbReference>
<sequence length="788" mass="86836">MSPLNQKLWRDLLHWRGQGIAIALVVACGIASFVSMLSAYDSLQLSQATYYGQYRFADIFVQLKRAPESLVNQIAAISGVAQVQTRVVMDVTLDIPQRDEPAIGRLVSIPEQPSVMLNDLYLRQGRYIQAGRNNEVLVSEAFINANQLQLGDMLGAIINGRWQSLQIVGIALSPEYIYEIRGAGNLFPDNERFGVLWIGREALATAFNMDGAFNDVTLSLMPKASQADIISQLDRLLAPYGGLGAYGREDQISHRVLSDEITQLQGTATVVPIVFLGIAAFLLHISLSRLVSTQREQIAVLKAFGYSNSTIGIHYFKFVLAIVLLGAIFGTGIGVWFGNAVTRTYAQFYAFPVLRYEARIELIVGAIVISGGAALFGAFIAVQRAVLLPPAEAMRPEPPAVFRLTFIERMGLHTWLSPVGRMIARNIERRPVQAFFAALGIALALAMLVVGRYLIDAVEYMIDVQFRQVQREDVTIVFNNPRPARVRYEVNRLPGVLYSEPFRSVAARLRFEHRSRPIGITGLEPTGKLRRLIDRQLNTVNLPPNGIVLTKALADILHISPGDLLTIEVLEEERPIRTVPVVGFVDEMIGVAAYMDIHALNRLMQEGGTISGAFLAIDTNQTEQLYALLKRTPAVSGISIRQAAIAQFQETIAGSRAIFTTVLVIFACIIAFGVVYNSARIALSERSRELATLRIMGFSRVQVTVILLGEQAAIILFAIPWGFILGYSFSAFLSAAFESELYRIPLIVTKTSYAFALGVIAIAAIVSGVIIRRQVNRLDLVAVLKTRE</sequence>
<keyword evidence="10" id="KW-1185">Reference proteome</keyword>
<evidence type="ECO:0000313" key="9">
    <source>
        <dbReference type="EMBL" id="MBE9189097.1"/>
    </source>
</evidence>
<feature type="transmembrane region" description="Helical" evidence="7">
    <location>
        <begin position="20"/>
        <end position="40"/>
    </location>
</feature>